<dbReference type="SUPFAM" id="SSF63882">
    <property type="entry name" value="MoeA N-terminal region -like"/>
    <property type="match status" value="1"/>
</dbReference>
<keyword evidence="7" id="KW-0808">Transferase</keyword>
<dbReference type="RefSeq" id="WP_188712262.1">
    <property type="nucleotide sequence ID" value="NZ_BMHO01000001.1"/>
</dbReference>
<dbReference type="CDD" id="cd00887">
    <property type="entry name" value="MoeA"/>
    <property type="match status" value="1"/>
</dbReference>
<dbReference type="Pfam" id="PF03454">
    <property type="entry name" value="MoeA_C"/>
    <property type="match status" value="1"/>
</dbReference>
<keyword evidence="7" id="KW-0479">Metal-binding</keyword>
<reference evidence="9" key="1">
    <citation type="journal article" date="2014" name="Int. J. Syst. Evol. Microbiol.">
        <title>Complete genome sequence of Corynebacterium casei LMG S-19264T (=DSM 44701T), isolated from a smear-ripened cheese.</title>
        <authorList>
            <consortium name="US DOE Joint Genome Institute (JGI-PGF)"/>
            <person name="Walter F."/>
            <person name="Albersmeier A."/>
            <person name="Kalinowski J."/>
            <person name="Ruckert C."/>
        </authorList>
    </citation>
    <scope>NUCLEOTIDE SEQUENCE</scope>
    <source>
        <strain evidence="9">CGMCC 1.15152</strain>
    </source>
</reference>
<dbReference type="PANTHER" id="PTHR10192:SF5">
    <property type="entry name" value="GEPHYRIN"/>
    <property type="match status" value="1"/>
</dbReference>
<dbReference type="NCBIfam" id="TIGR00177">
    <property type="entry name" value="molyb_syn"/>
    <property type="match status" value="1"/>
</dbReference>
<evidence type="ECO:0000256" key="5">
    <source>
        <dbReference type="ARBA" id="ARBA00023150"/>
    </source>
</evidence>
<dbReference type="GO" id="GO:0046872">
    <property type="term" value="F:metal ion binding"/>
    <property type="evidence" value="ECO:0007669"/>
    <property type="project" value="UniProtKB-UniRule"/>
</dbReference>
<dbReference type="Gene3D" id="3.40.980.10">
    <property type="entry name" value="MoaB/Mog-like domain"/>
    <property type="match status" value="1"/>
</dbReference>
<dbReference type="EC" id="2.10.1.1" evidence="7"/>
<dbReference type="Pfam" id="PF00994">
    <property type="entry name" value="MoCF_biosynth"/>
    <property type="match status" value="1"/>
</dbReference>
<reference evidence="9" key="2">
    <citation type="submission" date="2020-09" db="EMBL/GenBank/DDBJ databases">
        <authorList>
            <person name="Sun Q."/>
            <person name="Zhou Y."/>
        </authorList>
    </citation>
    <scope>NUCLEOTIDE SEQUENCE</scope>
    <source>
        <strain evidence="9">CGMCC 1.15152</strain>
    </source>
</reference>
<evidence type="ECO:0000256" key="4">
    <source>
        <dbReference type="ARBA" id="ARBA00022505"/>
    </source>
</evidence>
<evidence type="ECO:0000256" key="6">
    <source>
        <dbReference type="ARBA" id="ARBA00047317"/>
    </source>
</evidence>
<dbReference type="Gene3D" id="2.170.190.11">
    <property type="entry name" value="Molybdopterin biosynthesis moea protein, domain 3"/>
    <property type="match status" value="1"/>
</dbReference>
<sequence length="404" mass="40887">MSDLISVAEHRTRVLNAARPLESEELAVADSVGSTLAADAISRLDIPAFDNSAMDGFAVRHADVAEASRDAPAVLRVVADVAAGSAADPALSPGEAARIMTGARVPTSADTVVPFEQTIGGLGDSLTEAAVSVPPRARGAHIRRVAEDIAAGRVALSAGAVVGALQLSALIAAGVREVSAVRRPRVAVVSTGSELVPPGTDPAPGQIPDSNSALLAELVADSGARVTLRTSVGDDPAALRALLNEVDADVVITSGGVSAGAYEPVKQALAGRIRFDRIAMQPGKPQGFGVLDSGALFFGLPGNPVSVAASYEMFVRPALLRVQGRADIDRPRFALPATTGWRTPAGRLQVLPIVVDGSGVRPATAGGSGSHLVGGLGRAEGYAVVPADVAEVASGDLVDVMLVS</sequence>
<feature type="domain" description="MoaB/Mog" evidence="8">
    <location>
        <begin position="187"/>
        <end position="321"/>
    </location>
</feature>
<dbReference type="NCBIfam" id="NF045515">
    <property type="entry name" value="Glp_gephyrin"/>
    <property type="match status" value="1"/>
</dbReference>
<comment type="function">
    <text evidence="1 7">Catalyzes the insertion of molybdate into adenylated molybdopterin with the concomitant release of AMP.</text>
</comment>
<organism evidence="9 10">
    <name type="scientific">Microbacterium faecale</name>
    <dbReference type="NCBI Taxonomy" id="1804630"/>
    <lineage>
        <taxon>Bacteria</taxon>
        <taxon>Bacillati</taxon>
        <taxon>Actinomycetota</taxon>
        <taxon>Actinomycetes</taxon>
        <taxon>Micrococcales</taxon>
        <taxon>Microbacteriaceae</taxon>
        <taxon>Microbacterium</taxon>
    </lineage>
</organism>
<evidence type="ECO:0000256" key="3">
    <source>
        <dbReference type="ARBA" id="ARBA00010763"/>
    </source>
</evidence>
<evidence type="ECO:0000313" key="9">
    <source>
        <dbReference type="EMBL" id="GGD40671.1"/>
    </source>
</evidence>
<keyword evidence="10" id="KW-1185">Reference proteome</keyword>
<gene>
    <name evidence="9" type="ORF">GCM10010915_21910</name>
</gene>
<dbReference type="InterPro" id="IPR001453">
    <property type="entry name" value="MoaB/Mog_dom"/>
</dbReference>
<comment type="catalytic activity">
    <reaction evidence="6">
        <text>adenylyl-molybdopterin + molybdate = Mo-molybdopterin + AMP + H(+)</text>
        <dbReference type="Rhea" id="RHEA:35047"/>
        <dbReference type="ChEBI" id="CHEBI:15378"/>
        <dbReference type="ChEBI" id="CHEBI:36264"/>
        <dbReference type="ChEBI" id="CHEBI:62727"/>
        <dbReference type="ChEBI" id="CHEBI:71302"/>
        <dbReference type="ChEBI" id="CHEBI:456215"/>
        <dbReference type="EC" id="2.10.1.1"/>
    </reaction>
</comment>
<dbReference type="InterPro" id="IPR038987">
    <property type="entry name" value="MoeA-like"/>
</dbReference>
<dbReference type="InterPro" id="IPR036688">
    <property type="entry name" value="MoeA_C_domain_IV_sf"/>
</dbReference>
<dbReference type="InterPro" id="IPR036425">
    <property type="entry name" value="MoaB/Mog-like_dom_sf"/>
</dbReference>
<keyword evidence="7" id="KW-0460">Magnesium</keyword>
<dbReference type="SUPFAM" id="SSF63867">
    <property type="entry name" value="MoeA C-terminal domain-like"/>
    <property type="match status" value="1"/>
</dbReference>
<dbReference type="GO" id="GO:0061599">
    <property type="term" value="F:molybdopterin molybdotransferase activity"/>
    <property type="evidence" value="ECO:0007669"/>
    <property type="project" value="UniProtKB-UniRule"/>
</dbReference>
<keyword evidence="4 7" id="KW-0500">Molybdenum</keyword>
<evidence type="ECO:0000313" key="10">
    <source>
        <dbReference type="Proteomes" id="UP000633205"/>
    </source>
</evidence>
<dbReference type="InterPro" id="IPR005110">
    <property type="entry name" value="MoeA_linker/N"/>
</dbReference>
<comment type="cofactor">
    <cofactor evidence="7">
        <name>Mg(2+)</name>
        <dbReference type="ChEBI" id="CHEBI:18420"/>
    </cofactor>
</comment>
<dbReference type="Gene3D" id="3.90.105.10">
    <property type="entry name" value="Molybdopterin biosynthesis moea protein, domain 2"/>
    <property type="match status" value="1"/>
</dbReference>
<evidence type="ECO:0000256" key="2">
    <source>
        <dbReference type="ARBA" id="ARBA00005046"/>
    </source>
</evidence>
<evidence type="ECO:0000256" key="7">
    <source>
        <dbReference type="RuleBase" id="RU365090"/>
    </source>
</evidence>
<protein>
    <recommendedName>
        <fullName evidence="7">Molybdopterin molybdenumtransferase</fullName>
        <ecNumber evidence="7">2.10.1.1</ecNumber>
    </recommendedName>
</protein>
<dbReference type="PANTHER" id="PTHR10192">
    <property type="entry name" value="MOLYBDOPTERIN BIOSYNTHESIS PROTEIN"/>
    <property type="match status" value="1"/>
</dbReference>
<dbReference type="Gene3D" id="2.40.340.10">
    <property type="entry name" value="MoeA, C-terminal, domain IV"/>
    <property type="match status" value="1"/>
</dbReference>
<keyword evidence="5 7" id="KW-0501">Molybdenum cofactor biosynthesis</keyword>
<dbReference type="EMBL" id="BMHO01000001">
    <property type="protein sequence ID" value="GGD40671.1"/>
    <property type="molecule type" value="Genomic_DNA"/>
</dbReference>
<dbReference type="SMART" id="SM00852">
    <property type="entry name" value="MoCF_biosynth"/>
    <property type="match status" value="1"/>
</dbReference>
<dbReference type="InterPro" id="IPR005111">
    <property type="entry name" value="MoeA_C_domain_IV"/>
</dbReference>
<evidence type="ECO:0000259" key="8">
    <source>
        <dbReference type="SMART" id="SM00852"/>
    </source>
</evidence>
<comment type="pathway">
    <text evidence="2 7">Cofactor biosynthesis; molybdopterin biosynthesis.</text>
</comment>
<dbReference type="SUPFAM" id="SSF53218">
    <property type="entry name" value="Molybdenum cofactor biosynthesis proteins"/>
    <property type="match status" value="1"/>
</dbReference>
<dbReference type="GO" id="GO:0005829">
    <property type="term" value="C:cytosol"/>
    <property type="evidence" value="ECO:0007669"/>
    <property type="project" value="TreeGrafter"/>
</dbReference>
<dbReference type="AlphaFoldDB" id="A0A916YD26"/>
<dbReference type="InterPro" id="IPR036135">
    <property type="entry name" value="MoeA_linker/N_sf"/>
</dbReference>
<comment type="similarity">
    <text evidence="3 7">Belongs to the MoeA family.</text>
</comment>
<dbReference type="GO" id="GO:0006777">
    <property type="term" value="P:Mo-molybdopterin cofactor biosynthetic process"/>
    <property type="evidence" value="ECO:0007669"/>
    <property type="project" value="UniProtKB-UniRule"/>
</dbReference>
<dbReference type="Pfam" id="PF03453">
    <property type="entry name" value="MoeA_N"/>
    <property type="match status" value="1"/>
</dbReference>
<evidence type="ECO:0000256" key="1">
    <source>
        <dbReference type="ARBA" id="ARBA00002901"/>
    </source>
</evidence>
<dbReference type="Proteomes" id="UP000633205">
    <property type="component" value="Unassembled WGS sequence"/>
</dbReference>
<proteinExistence type="inferred from homology"/>
<comment type="caution">
    <text evidence="9">The sequence shown here is derived from an EMBL/GenBank/DDBJ whole genome shotgun (WGS) entry which is preliminary data.</text>
</comment>
<name>A0A916YD26_9MICO</name>
<accession>A0A916YD26</accession>